<accession>A0A4U1YUJ0</accession>
<comment type="caution">
    <text evidence="1">The sequence shown here is derived from an EMBL/GenBank/DDBJ whole genome shotgun (WGS) entry which is preliminary data.</text>
</comment>
<evidence type="ECO:0000313" key="2">
    <source>
        <dbReference type="Proteomes" id="UP000307574"/>
    </source>
</evidence>
<name>A0A4U1YUJ0_9VIBR</name>
<dbReference type="Proteomes" id="UP000307574">
    <property type="component" value="Unassembled WGS sequence"/>
</dbReference>
<dbReference type="AlphaFoldDB" id="A0A4U1YUJ0"/>
<evidence type="ECO:0000313" key="1">
    <source>
        <dbReference type="EMBL" id="TKF24682.1"/>
    </source>
</evidence>
<dbReference type="RefSeq" id="WP_136981520.1">
    <property type="nucleotide sequence ID" value="NZ_SYUV01000132.1"/>
</dbReference>
<protein>
    <submittedName>
        <fullName evidence="1">Uncharacterized protein</fullName>
    </submittedName>
</protein>
<organism evidence="1 2">
    <name type="scientific">Vibrio kanaloae</name>
    <dbReference type="NCBI Taxonomy" id="170673"/>
    <lineage>
        <taxon>Bacteria</taxon>
        <taxon>Pseudomonadati</taxon>
        <taxon>Pseudomonadota</taxon>
        <taxon>Gammaproteobacteria</taxon>
        <taxon>Vibrionales</taxon>
        <taxon>Vibrionaceae</taxon>
        <taxon>Vibrio</taxon>
    </lineage>
</organism>
<sequence>MVTKSNDVEEAKSFGFSSIKEFRRARTLIGSLIVETRKSNKKEAYKLYKLLQEKPDLKPLCEHLIQMPNLDAYKTKTSAKEFAMFREHNKMDSIRIVKSGGAPGLGKKS</sequence>
<proteinExistence type="predicted"/>
<reference evidence="1 2" key="1">
    <citation type="submission" date="2019-04" db="EMBL/GenBank/DDBJ databases">
        <title>A reverse ecology approach based on a biological definition of microbial populations.</title>
        <authorList>
            <person name="Arevalo P."/>
            <person name="Vaninsberghe D."/>
            <person name="Elsherbini J."/>
            <person name="Gore J."/>
            <person name="Polz M."/>
        </authorList>
    </citation>
    <scope>NUCLEOTIDE SEQUENCE [LARGE SCALE GENOMIC DNA]</scope>
    <source>
        <strain evidence="1 2">10N.261.46.F4</strain>
    </source>
</reference>
<gene>
    <name evidence="1" type="ORF">FCV50_23025</name>
</gene>
<dbReference type="EMBL" id="SYUV01000132">
    <property type="protein sequence ID" value="TKF24682.1"/>
    <property type="molecule type" value="Genomic_DNA"/>
</dbReference>